<sequence>MAPTAPHVFDAALGRMVTACLHLLGHQKFMFLYHALNRDAGMRVDVMPFAPLQVQVQPYAGRKSRQRLEHDNLNSSASVLHFLLLSFVPPVHGIHSLNSTLLIMKSFVTFTAGLAATALPSLVAANPLFDLFKTRQAAPPSCNIDSTLCPGCDGRNVTDAAGHRWAVTCDFAIEAEDETPVGGDVSTAICVDACTDNDDCFGVTFAPNGSCSIASGQQQGLTYVSAYTNLARLADAPATSSPPPSILTTITGSGVTRTTRIAVTTTASSTAASSTPPGMSGQCDLDDEDMCPKCSGQVAVDSNGKAYRVLCDTSLNSNGSYSPQEWLSPDECLDECDKLDFCTGATYLGERSCELARGDPDTVFDESLTAFLPLLTPTPSSTASASTQTPPRTSSTVASTTRVPQTSVSIQPVSPGCNTSAVTCNECDGYPIMDKLNGSYAVICEREPMCLTTDSRGSATQEECLQFCDQDVACLAAMWAPGSLSCNLCLRGYELSRVAGPLPYVFLAADIDGDDNAAPTTISPSPTAISCPASDNSVYVDAGSNVAFAIGCDSRFDGSHSSFVTASDFSECAALCTGSCDGAQFGATNRCGLYTDITFIGGAPSWTAAARITNPGSTGFPASTSVAVTTSGSTTPVPWSSAFSYASPVTSAFTTSRRSNVTVAVQSPGITTRAAPVPYKLV</sequence>
<name>A0A6A6EYT6_9PEZI</name>
<evidence type="ECO:0000256" key="1">
    <source>
        <dbReference type="SAM" id="MobiDB-lite"/>
    </source>
</evidence>
<evidence type="ECO:0000313" key="3">
    <source>
        <dbReference type="Proteomes" id="UP000799539"/>
    </source>
</evidence>
<dbReference type="EMBL" id="ML992723">
    <property type="protein sequence ID" value="KAF2206343.1"/>
    <property type="molecule type" value="Genomic_DNA"/>
</dbReference>
<feature type="region of interest" description="Disordered" evidence="1">
    <location>
        <begin position="375"/>
        <end position="406"/>
    </location>
</feature>
<keyword evidence="3" id="KW-1185">Reference proteome</keyword>
<proteinExistence type="predicted"/>
<feature type="compositionally biased region" description="Low complexity" evidence="1">
    <location>
        <begin position="375"/>
        <end position="404"/>
    </location>
</feature>
<dbReference type="Proteomes" id="UP000799539">
    <property type="component" value="Unassembled WGS sequence"/>
</dbReference>
<dbReference type="OrthoDB" id="3645242at2759"/>
<accession>A0A6A6EYT6</accession>
<evidence type="ECO:0008006" key="4">
    <source>
        <dbReference type="Google" id="ProtNLM"/>
    </source>
</evidence>
<evidence type="ECO:0000313" key="2">
    <source>
        <dbReference type="EMBL" id="KAF2206343.1"/>
    </source>
</evidence>
<reference evidence="2" key="1">
    <citation type="journal article" date="2020" name="Stud. Mycol.">
        <title>101 Dothideomycetes genomes: a test case for predicting lifestyles and emergence of pathogens.</title>
        <authorList>
            <person name="Haridas S."/>
            <person name="Albert R."/>
            <person name="Binder M."/>
            <person name="Bloem J."/>
            <person name="Labutti K."/>
            <person name="Salamov A."/>
            <person name="Andreopoulos B."/>
            <person name="Baker S."/>
            <person name="Barry K."/>
            <person name="Bills G."/>
            <person name="Bluhm B."/>
            <person name="Cannon C."/>
            <person name="Castanera R."/>
            <person name="Culley D."/>
            <person name="Daum C."/>
            <person name="Ezra D."/>
            <person name="Gonzalez J."/>
            <person name="Henrissat B."/>
            <person name="Kuo A."/>
            <person name="Liang C."/>
            <person name="Lipzen A."/>
            <person name="Lutzoni F."/>
            <person name="Magnuson J."/>
            <person name="Mondo S."/>
            <person name="Nolan M."/>
            <person name="Ohm R."/>
            <person name="Pangilinan J."/>
            <person name="Park H.-J."/>
            <person name="Ramirez L."/>
            <person name="Alfaro M."/>
            <person name="Sun H."/>
            <person name="Tritt A."/>
            <person name="Yoshinaga Y."/>
            <person name="Zwiers L.-H."/>
            <person name="Turgeon B."/>
            <person name="Goodwin S."/>
            <person name="Spatafora J."/>
            <person name="Crous P."/>
            <person name="Grigoriev I."/>
        </authorList>
    </citation>
    <scope>NUCLEOTIDE SEQUENCE</scope>
    <source>
        <strain evidence="2">SCOH1-5</strain>
    </source>
</reference>
<gene>
    <name evidence="2" type="ORF">CERZMDRAFT_89365</name>
</gene>
<dbReference type="AlphaFoldDB" id="A0A6A6EYT6"/>
<protein>
    <recommendedName>
        <fullName evidence="4">Apple domain-containing protein</fullName>
    </recommendedName>
</protein>
<organism evidence="2 3">
    <name type="scientific">Cercospora zeae-maydis SCOH1-5</name>
    <dbReference type="NCBI Taxonomy" id="717836"/>
    <lineage>
        <taxon>Eukaryota</taxon>
        <taxon>Fungi</taxon>
        <taxon>Dikarya</taxon>
        <taxon>Ascomycota</taxon>
        <taxon>Pezizomycotina</taxon>
        <taxon>Dothideomycetes</taxon>
        <taxon>Dothideomycetidae</taxon>
        <taxon>Mycosphaerellales</taxon>
        <taxon>Mycosphaerellaceae</taxon>
        <taxon>Cercospora</taxon>
    </lineage>
</organism>